<accession>A0A1M6A170</accession>
<gene>
    <name evidence="1" type="ORF">SAMN02745941_03572</name>
</gene>
<proteinExistence type="predicted"/>
<organism evidence="1 2">
    <name type="scientific">Clostridium intestinale DSM 6191</name>
    <dbReference type="NCBI Taxonomy" id="1121320"/>
    <lineage>
        <taxon>Bacteria</taxon>
        <taxon>Bacillati</taxon>
        <taxon>Bacillota</taxon>
        <taxon>Clostridia</taxon>
        <taxon>Eubacteriales</taxon>
        <taxon>Clostridiaceae</taxon>
        <taxon>Clostridium</taxon>
    </lineage>
</organism>
<name>A0A1M6A170_9CLOT</name>
<reference evidence="1 2" key="1">
    <citation type="submission" date="2016-11" db="EMBL/GenBank/DDBJ databases">
        <authorList>
            <person name="Jaros S."/>
            <person name="Januszkiewicz K."/>
            <person name="Wedrychowicz H."/>
        </authorList>
    </citation>
    <scope>NUCLEOTIDE SEQUENCE [LARGE SCALE GENOMIC DNA]</scope>
    <source>
        <strain evidence="1 2">DSM 6191</strain>
    </source>
</reference>
<protein>
    <submittedName>
        <fullName evidence="1">Uncharacterized protein</fullName>
    </submittedName>
</protein>
<dbReference type="RefSeq" id="WP_073021698.1">
    <property type="nucleotide sequence ID" value="NZ_FQXU01000012.1"/>
</dbReference>
<dbReference type="EMBL" id="FQXU01000012">
    <property type="protein sequence ID" value="SHI30176.1"/>
    <property type="molecule type" value="Genomic_DNA"/>
</dbReference>
<dbReference type="Proteomes" id="UP000184241">
    <property type="component" value="Unassembled WGS sequence"/>
</dbReference>
<evidence type="ECO:0000313" key="2">
    <source>
        <dbReference type="Proteomes" id="UP000184241"/>
    </source>
</evidence>
<dbReference type="AlphaFoldDB" id="A0A1M6A170"/>
<sequence>MTANYVKLFPIMYVVNSTDEVLRNLYFTYEGMMGPDVKIKKIGKGSMESTAIVTKNANEFKKIFMYHYDKENIKHEYIITNRILWGDNRDRKIEILGVNEDGSYKLKIEHDFVLV</sequence>
<evidence type="ECO:0000313" key="1">
    <source>
        <dbReference type="EMBL" id="SHI30176.1"/>
    </source>
</evidence>